<keyword evidence="5 6" id="KW-0472">Membrane</keyword>
<evidence type="ECO:0000256" key="4">
    <source>
        <dbReference type="ARBA" id="ARBA00022989"/>
    </source>
</evidence>
<dbReference type="PROSITE" id="PS50850">
    <property type="entry name" value="MFS"/>
    <property type="match status" value="1"/>
</dbReference>
<dbReference type="PANTHER" id="PTHR23506:SF23">
    <property type="entry name" value="GH10249P"/>
    <property type="match status" value="1"/>
</dbReference>
<evidence type="ECO:0000256" key="5">
    <source>
        <dbReference type="ARBA" id="ARBA00023136"/>
    </source>
</evidence>
<dbReference type="GO" id="GO:0022857">
    <property type="term" value="F:transmembrane transporter activity"/>
    <property type="evidence" value="ECO:0007669"/>
    <property type="project" value="InterPro"/>
</dbReference>
<proteinExistence type="predicted"/>
<evidence type="ECO:0000256" key="3">
    <source>
        <dbReference type="ARBA" id="ARBA00022692"/>
    </source>
</evidence>
<dbReference type="InterPro" id="IPR020846">
    <property type="entry name" value="MFS_dom"/>
</dbReference>
<keyword evidence="4 6" id="KW-1133">Transmembrane helix</keyword>
<accession>A0A0M0LP77</accession>
<evidence type="ECO:0000313" key="8">
    <source>
        <dbReference type="EMBL" id="KOO52811.1"/>
    </source>
</evidence>
<dbReference type="Pfam" id="PF07690">
    <property type="entry name" value="MFS_1"/>
    <property type="match status" value="1"/>
</dbReference>
<sequence>MQESLGFVVALPSFAGLLFNLPGGILIDRAGKKKPLIVSTYVQGVSCMAMAASHGLMLLVPSRFGMGVSFSIWSTAMDAYQGDIVNRCDPHFKGRALGIVAMTSNLAYAVGPLAGGWLANATPFGVTAPLLFVGASSLLTVPMINVIMEETPSELLRPTRPVPKTVSIPLRPLRLSWLQKRMREEPTFVLSPRSELPDEAFISFDELREIEQIAKTKAQGSLLDPLPAASVEDFRELLRDPNQQAIFMTQVILQVSGAAYLTIVPLSAIAAFGSTPLELGSLYADDL</sequence>
<dbReference type="OrthoDB" id="4139357at2759"/>
<comment type="subcellular location">
    <subcellularLocation>
        <location evidence="1">Membrane</location>
        <topology evidence="1">Multi-pass membrane protein</topology>
    </subcellularLocation>
</comment>
<feature type="transmembrane region" description="Helical" evidence="6">
    <location>
        <begin position="96"/>
        <end position="118"/>
    </location>
</feature>
<keyword evidence="9" id="KW-1185">Reference proteome</keyword>
<evidence type="ECO:0000259" key="7">
    <source>
        <dbReference type="PROSITE" id="PS50850"/>
    </source>
</evidence>
<evidence type="ECO:0000256" key="6">
    <source>
        <dbReference type="SAM" id="Phobius"/>
    </source>
</evidence>
<feature type="domain" description="Major facilitator superfamily (MFS) profile" evidence="7">
    <location>
        <begin position="1"/>
        <end position="152"/>
    </location>
</feature>
<dbReference type="Gene3D" id="1.20.1250.20">
    <property type="entry name" value="MFS general substrate transporter like domains"/>
    <property type="match status" value="1"/>
</dbReference>
<dbReference type="InterPro" id="IPR036259">
    <property type="entry name" value="MFS_trans_sf"/>
</dbReference>
<feature type="transmembrane region" description="Helical" evidence="6">
    <location>
        <begin position="124"/>
        <end position="147"/>
    </location>
</feature>
<dbReference type="InterPro" id="IPR050930">
    <property type="entry name" value="MFS_Vesicular_Transporter"/>
</dbReference>
<evidence type="ECO:0000256" key="2">
    <source>
        <dbReference type="ARBA" id="ARBA00022448"/>
    </source>
</evidence>
<name>A0A0M0LP77_9EUKA</name>
<gene>
    <name evidence="8" type="ORF">Ctob_012964</name>
</gene>
<dbReference type="GO" id="GO:0016020">
    <property type="term" value="C:membrane"/>
    <property type="evidence" value="ECO:0007669"/>
    <property type="project" value="UniProtKB-SubCell"/>
</dbReference>
<evidence type="ECO:0000313" key="9">
    <source>
        <dbReference type="Proteomes" id="UP000037460"/>
    </source>
</evidence>
<dbReference type="Proteomes" id="UP000037460">
    <property type="component" value="Unassembled WGS sequence"/>
</dbReference>
<dbReference type="InterPro" id="IPR011701">
    <property type="entry name" value="MFS"/>
</dbReference>
<dbReference type="AlphaFoldDB" id="A0A0M0LP77"/>
<feature type="transmembrane region" description="Helical" evidence="6">
    <location>
        <begin position="245"/>
        <end position="272"/>
    </location>
</feature>
<keyword evidence="2" id="KW-0813">Transport</keyword>
<dbReference type="EMBL" id="JWZX01000492">
    <property type="protein sequence ID" value="KOO52811.1"/>
    <property type="molecule type" value="Genomic_DNA"/>
</dbReference>
<protein>
    <submittedName>
        <fullName evidence="8">Multidrug-efflux transporter</fullName>
    </submittedName>
</protein>
<feature type="transmembrane region" description="Helical" evidence="6">
    <location>
        <begin position="6"/>
        <end position="27"/>
    </location>
</feature>
<comment type="caution">
    <text evidence="8">The sequence shown here is derived from an EMBL/GenBank/DDBJ whole genome shotgun (WGS) entry which is preliminary data.</text>
</comment>
<reference evidence="9" key="1">
    <citation type="journal article" date="2015" name="PLoS Genet.">
        <title>Genome Sequence and Transcriptome Analyses of Chrysochromulina tobin: Metabolic Tools for Enhanced Algal Fitness in the Prominent Order Prymnesiales (Haptophyceae).</title>
        <authorList>
            <person name="Hovde B.T."/>
            <person name="Deodato C.R."/>
            <person name="Hunsperger H.M."/>
            <person name="Ryken S.A."/>
            <person name="Yost W."/>
            <person name="Jha R.K."/>
            <person name="Patterson J."/>
            <person name="Monnat R.J. Jr."/>
            <person name="Barlow S.B."/>
            <person name="Starkenburg S.R."/>
            <person name="Cattolico R.A."/>
        </authorList>
    </citation>
    <scope>NUCLEOTIDE SEQUENCE</scope>
    <source>
        <strain evidence="9">CCMP291</strain>
    </source>
</reference>
<evidence type="ECO:0000256" key="1">
    <source>
        <dbReference type="ARBA" id="ARBA00004141"/>
    </source>
</evidence>
<keyword evidence="3 6" id="KW-0812">Transmembrane</keyword>
<dbReference type="SUPFAM" id="SSF103473">
    <property type="entry name" value="MFS general substrate transporter"/>
    <property type="match status" value="1"/>
</dbReference>
<organism evidence="8 9">
    <name type="scientific">Chrysochromulina tobinii</name>
    <dbReference type="NCBI Taxonomy" id="1460289"/>
    <lineage>
        <taxon>Eukaryota</taxon>
        <taxon>Haptista</taxon>
        <taxon>Haptophyta</taxon>
        <taxon>Prymnesiophyceae</taxon>
        <taxon>Prymnesiales</taxon>
        <taxon>Chrysochromulinaceae</taxon>
        <taxon>Chrysochromulina</taxon>
    </lineage>
</organism>
<dbReference type="PANTHER" id="PTHR23506">
    <property type="entry name" value="GH10249P"/>
    <property type="match status" value="1"/>
</dbReference>